<keyword evidence="1 4" id="KW-0808">Transferase</keyword>
<dbReference type="SUPFAM" id="SSF55729">
    <property type="entry name" value="Acyl-CoA N-acyltransferases (Nat)"/>
    <property type="match status" value="1"/>
</dbReference>
<dbReference type="Gene3D" id="3.40.630.30">
    <property type="match status" value="1"/>
</dbReference>
<accession>A0A1T4PB37</accession>
<dbReference type="PANTHER" id="PTHR43877">
    <property type="entry name" value="AMINOALKYLPHOSPHONATE N-ACETYLTRANSFERASE-RELATED-RELATED"/>
    <property type="match status" value="1"/>
</dbReference>
<dbReference type="AlphaFoldDB" id="A0A1T4PB37"/>
<dbReference type="InterPro" id="IPR050832">
    <property type="entry name" value="Bact_Acetyltransf"/>
</dbReference>
<evidence type="ECO:0000313" key="4">
    <source>
        <dbReference type="EMBL" id="SJZ88028.1"/>
    </source>
</evidence>
<dbReference type="Pfam" id="PF00583">
    <property type="entry name" value="Acetyltransf_1"/>
    <property type="match status" value="1"/>
</dbReference>
<evidence type="ECO:0000313" key="5">
    <source>
        <dbReference type="Proteomes" id="UP000190637"/>
    </source>
</evidence>
<dbReference type="InterPro" id="IPR000182">
    <property type="entry name" value="GNAT_dom"/>
</dbReference>
<keyword evidence="5" id="KW-1185">Reference proteome</keyword>
<keyword evidence="2" id="KW-0012">Acyltransferase</keyword>
<feature type="domain" description="N-acetyltransferase" evidence="3">
    <location>
        <begin position="14"/>
        <end position="162"/>
    </location>
</feature>
<dbReference type="Proteomes" id="UP000190637">
    <property type="component" value="Unassembled WGS sequence"/>
</dbReference>
<evidence type="ECO:0000256" key="1">
    <source>
        <dbReference type="ARBA" id="ARBA00022679"/>
    </source>
</evidence>
<dbReference type="InterPro" id="IPR016181">
    <property type="entry name" value="Acyl_CoA_acyltransferase"/>
</dbReference>
<reference evidence="4 5" key="1">
    <citation type="submission" date="2017-02" db="EMBL/GenBank/DDBJ databases">
        <authorList>
            <person name="Peterson S.W."/>
        </authorList>
    </citation>
    <scope>NUCLEOTIDE SEQUENCE [LARGE SCALE GENOMIC DNA]</scope>
    <source>
        <strain evidence="4 5">DSM 45154</strain>
    </source>
</reference>
<dbReference type="RefSeq" id="WP_078761066.1">
    <property type="nucleotide sequence ID" value="NZ_FUWS01000004.1"/>
</dbReference>
<name>A0A1T4PB37_9ACTN</name>
<evidence type="ECO:0000259" key="3">
    <source>
        <dbReference type="PROSITE" id="PS51186"/>
    </source>
</evidence>
<dbReference type="PROSITE" id="PS51186">
    <property type="entry name" value="GNAT"/>
    <property type="match status" value="1"/>
</dbReference>
<evidence type="ECO:0000256" key="2">
    <source>
        <dbReference type="ARBA" id="ARBA00023315"/>
    </source>
</evidence>
<gene>
    <name evidence="4" type="ORF">SAMN02745673_01682</name>
</gene>
<dbReference type="GO" id="GO:0016747">
    <property type="term" value="F:acyltransferase activity, transferring groups other than amino-acyl groups"/>
    <property type="evidence" value="ECO:0007669"/>
    <property type="project" value="InterPro"/>
</dbReference>
<dbReference type="OrthoDB" id="9803233at2"/>
<proteinExistence type="predicted"/>
<protein>
    <submittedName>
        <fullName evidence="4">N-acetylglutamate synthase and related acetyltransferases</fullName>
    </submittedName>
</protein>
<sequence length="162" mass="17463">MTRLRNAKDPAPSVTILPVAWDDPEAGALRQAQQREISARYGVADSEPGPKPSAADVTVMLVARAGDGTAVACGALRHLGGAVGEVKRMYVRPDRRGRGLSRLVLSALEERARGLGWEVLRLETGDAQHEAIGLYTASGYHPIPCYGPYADAPRSLCFERRL</sequence>
<organism evidence="4 5">
    <name type="scientific">Marinactinospora thermotolerans DSM 45154</name>
    <dbReference type="NCBI Taxonomy" id="1122192"/>
    <lineage>
        <taxon>Bacteria</taxon>
        <taxon>Bacillati</taxon>
        <taxon>Actinomycetota</taxon>
        <taxon>Actinomycetes</taxon>
        <taxon>Streptosporangiales</taxon>
        <taxon>Nocardiopsidaceae</taxon>
        <taxon>Marinactinospora</taxon>
    </lineage>
</organism>
<dbReference type="PANTHER" id="PTHR43877:SF2">
    <property type="entry name" value="AMINOALKYLPHOSPHONATE N-ACETYLTRANSFERASE-RELATED"/>
    <property type="match status" value="1"/>
</dbReference>
<dbReference type="STRING" id="1122192.SAMN02745673_01682"/>
<dbReference type="CDD" id="cd04301">
    <property type="entry name" value="NAT_SF"/>
    <property type="match status" value="1"/>
</dbReference>
<dbReference type="EMBL" id="FUWS01000004">
    <property type="protein sequence ID" value="SJZ88028.1"/>
    <property type="molecule type" value="Genomic_DNA"/>
</dbReference>